<dbReference type="InterPro" id="IPR005119">
    <property type="entry name" value="LysR_subst-bd"/>
</dbReference>
<dbReference type="InterPro" id="IPR000847">
    <property type="entry name" value="LysR_HTH_N"/>
</dbReference>
<dbReference type="Pfam" id="PF00126">
    <property type="entry name" value="HTH_1"/>
    <property type="match status" value="1"/>
</dbReference>
<dbReference type="RefSeq" id="WP_095629651.1">
    <property type="nucleotide sequence ID" value="NZ_CALYAU010000020.1"/>
</dbReference>
<evidence type="ECO:0000256" key="4">
    <source>
        <dbReference type="ARBA" id="ARBA00023163"/>
    </source>
</evidence>
<proteinExistence type="inferred from homology"/>
<dbReference type="InterPro" id="IPR036390">
    <property type="entry name" value="WH_DNA-bd_sf"/>
</dbReference>
<gene>
    <name evidence="5" type="ORF">DKB62_11830</name>
</gene>
<dbReference type="CDD" id="cd05466">
    <property type="entry name" value="PBP2_LTTR_substrate"/>
    <property type="match status" value="1"/>
</dbReference>
<dbReference type="PANTHER" id="PTHR30419:SF8">
    <property type="entry name" value="NITROGEN ASSIMILATION TRANSCRIPTIONAL ACTIVATOR-RELATED"/>
    <property type="match status" value="1"/>
</dbReference>
<sequence length="299" mass="34275">MELRVLKYFLVVAREENITKAAKMLHITQPTLSRQLMQMEEEFGVSLFKRSKHSIILTEEGMILRRRAQELVDLAEKTAKEVSRQDEVISGEIAIGCGETKNLEPMAKVMAAFQQAYGEVQFTLYTGIADDVKERIEQGTLDFGLLIEPVDVSKYSYLRMPLKDRWTVLMRQDHPMAAKEAVEPQDLAGQRLIMPARLSVKNQVEAWLGRWQSDVRLAVYMNLSAYNKMVLTDNGVGLALGLDFDTVLPGLCMRPMKPFIENGSYMVWKKNQFLSPLLERFIEFTEVYLQEHYGAQRGE</sequence>
<reference evidence="5 6" key="1">
    <citation type="submission" date="2018-05" db="EMBL/GenBank/DDBJ databases">
        <title>Complete genome sequence of Megasphaera sp. AJH120T, isolated from the ceca of a chicken.</title>
        <authorList>
            <person name="Maki J."/>
            <person name="Looft T."/>
        </authorList>
    </citation>
    <scope>NUCLEOTIDE SEQUENCE [LARGE SCALE GENOMIC DNA]</scope>
    <source>
        <strain evidence="5 6">AJH120</strain>
    </source>
</reference>
<evidence type="ECO:0000256" key="2">
    <source>
        <dbReference type="ARBA" id="ARBA00023015"/>
    </source>
</evidence>
<protein>
    <submittedName>
        <fullName evidence="5">LysR family transcriptional regulator</fullName>
    </submittedName>
</protein>
<organism evidence="5 6">
    <name type="scientific">Megasphaera stantonii</name>
    <dbReference type="NCBI Taxonomy" id="2144175"/>
    <lineage>
        <taxon>Bacteria</taxon>
        <taxon>Bacillati</taxon>
        <taxon>Bacillota</taxon>
        <taxon>Negativicutes</taxon>
        <taxon>Veillonellales</taxon>
        <taxon>Veillonellaceae</taxon>
        <taxon>Megasphaera</taxon>
    </lineage>
</organism>
<dbReference type="PANTHER" id="PTHR30419">
    <property type="entry name" value="HTH-TYPE TRANSCRIPTIONAL REGULATOR YBHD"/>
    <property type="match status" value="1"/>
</dbReference>
<dbReference type="SUPFAM" id="SSF53850">
    <property type="entry name" value="Periplasmic binding protein-like II"/>
    <property type="match status" value="1"/>
</dbReference>
<evidence type="ECO:0000256" key="1">
    <source>
        <dbReference type="ARBA" id="ARBA00009437"/>
    </source>
</evidence>
<dbReference type="SUPFAM" id="SSF46785">
    <property type="entry name" value="Winged helix' DNA-binding domain"/>
    <property type="match status" value="1"/>
</dbReference>
<dbReference type="Proteomes" id="UP000254337">
    <property type="component" value="Chromosome"/>
</dbReference>
<dbReference type="GO" id="GO:0003677">
    <property type="term" value="F:DNA binding"/>
    <property type="evidence" value="ECO:0007669"/>
    <property type="project" value="UniProtKB-KW"/>
</dbReference>
<dbReference type="Pfam" id="PF03466">
    <property type="entry name" value="LysR_substrate"/>
    <property type="match status" value="1"/>
</dbReference>
<comment type="similarity">
    <text evidence="1">Belongs to the LysR transcriptional regulatory family.</text>
</comment>
<dbReference type="FunFam" id="1.10.10.10:FF:000001">
    <property type="entry name" value="LysR family transcriptional regulator"/>
    <property type="match status" value="1"/>
</dbReference>
<dbReference type="PROSITE" id="PS50931">
    <property type="entry name" value="HTH_LYSR"/>
    <property type="match status" value="1"/>
</dbReference>
<keyword evidence="3" id="KW-0238">DNA-binding</keyword>
<evidence type="ECO:0000313" key="5">
    <source>
        <dbReference type="EMBL" id="AXL22194.1"/>
    </source>
</evidence>
<dbReference type="InterPro" id="IPR036388">
    <property type="entry name" value="WH-like_DNA-bd_sf"/>
</dbReference>
<dbReference type="Gene3D" id="3.40.190.290">
    <property type="match status" value="1"/>
</dbReference>
<accession>A0A346B251</accession>
<dbReference type="OrthoDB" id="1624015at2"/>
<keyword evidence="6" id="KW-1185">Reference proteome</keyword>
<name>A0A346B251_9FIRM</name>
<keyword evidence="4" id="KW-0804">Transcription</keyword>
<evidence type="ECO:0000256" key="3">
    <source>
        <dbReference type="ARBA" id="ARBA00023125"/>
    </source>
</evidence>
<evidence type="ECO:0000313" key="6">
    <source>
        <dbReference type="Proteomes" id="UP000254337"/>
    </source>
</evidence>
<dbReference type="Gene3D" id="1.10.10.10">
    <property type="entry name" value="Winged helix-like DNA-binding domain superfamily/Winged helix DNA-binding domain"/>
    <property type="match status" value="1"/>
</dbReference>
<dbReference type="EMBL" id="CP029462">
    <property type="protein sequence ID" value="AXL22194.1"/>
    <property type="molecule type" value="Genomic_DNA"/>
</dbReference>
<dbReference type="KEGG" id="meg:DKB62_11830"/>
<dbReference type="AlphaFoldDB" id="A0A346B251"/>
<dbReference type="GO" id="GO:0003700">
    <property type="term" value="F:DNA-binding transcription factor activity"/>
    <property type="evidence" value="ECO:0007669"/>
    <property type="project" value="InterPro"/>
</dbReference>
<dbReference type="InterPro" id="IPR050950">
    <property type="entry name" value="HTH-type_LysR_regulators"/>
</dbReference>
<dbReference type="GO" id="GO:0005829">
    <property type="term" value="C:cytosol"/>
    <property type="evidence" value="ECO:0007669"/>
    <property type="project" value="TreeGrafter"/>
</dbReference>
<dbReference type="PRINTS" id="PR00039">
    <property type="entry name" value="HTHLYSR"/>
</dbReference>
<keyword evidence="2" id="KW-0805">Transcription regulation</keyword>